<accession>A0A419T177</accession>
<dbReference type="SUPFAM" id="SSF56784">
    <property type="entry name" value="HAD-like"/>
    <property type="match status" value="1"/>
</dbReference>
<reference evidence="1 2" key="1">
    <citation type="submission" date="2016-08" db="EMBL/GenBank/DDBJ databases">
        <title>A new outlook on sporulation: Clostridium algidixylanolyticum.</title>
        <authorList>
            <person name="Poppleton D.I."/>
            <person name="Gribaldo S."/>
        </authorList>
    </citation>
    <scope>NUCLEOTIDE SEQUENCE [LARGE SCALE GENOMIC DNA]</scope>
    <source>
        <strain evidence="1 2">SPL73</strain>
    </source>
</reference>
<dbReference type="Proteomes" id="UP000284277">
    <property type="component" value="Unassembled WGS sequence"/>
</dbReference>
<name>A0A419T177_9FIRM</name>
<gene>
    <name evidence="1" type="ORF">BET01_04745</name>
</gene>
<evidence type="ECO:0008006" key="3">
    <source>
        <dbReference type="Google" id="ProtNLM"/>
    </source>
</evidence>
<dbReference type="InterPro" id="IPR036412">
    <property type="entry name" value="HAD-like_sf"/>
</dbReference>
<comment type="caution">
    <text evidence="1">The sequence shown here is derived from an EMBL/GenBank/DDBJ whole genome shotgun (WGS) entry which is preliminary data.</text>
</comment>
<dbReference type="Gene3D" id="3.40.50.1000">
    <property type="entry name" value="HAD superfamily/HAD-like"/>
    <property type="match status" value="1"/>
</dbReference>
<keyword evidence="2" id="KW-1185">Reference proteome</keyword>
<evidence type="ECO:0000313" key="2">
    <source>
        <dbReference type="Proteomes" id="UP000284277"/>
    </source>
</evidence>
<sequence length="117" mass="13388">MVKRTVVFDFDGVIHSYIRPFKSAEIIPDEPVNGIKEAIDEIRKAGYEVVVVSSRASSEAGKKAIDAYLNHYEIRVDDIEFEKVPAICYIDDRAICFEGDPSSLLRQIRSFKPWHKK</sequence>
<evidence type="ECO:0000313" key="1">
    <source>
        <dbReference type="EMBL" id="RKD31178.1"/>
    </source>
</evidence>
<dbReference type="EMBL" id="MCIA01000023">
    <property type="protein sequence ID" value="RKD31178.1"/>
    <property type="molecule type" value="Genomic_DNA"/>
</dbReference>
<dbReference type="OrthoDB" id="954467at2"/>
<dbReference type="AlphaFoldDB" id="A0A419T177"/>
<proteinExistence type="predicted"/>
<protein>
    <recommendedName>
        <fullName evidence="3">Hydrolase</fullName>
    </recommendedName>
</protein>
<organism evidence="1 2">
    <name type="scientific">Lacrimispora algidixylanolytica</name>
    <dbReference type="NCBI Taxonomy" id="94868"/>
    <lineage>
        <taxon>Bacteria</taxon>
        <taxon>Bacillati</taxon>
        <taxon>Bacillota</taxon>
        <taxon>Clostridia</taxon>
        <taxon>Lachnospirales</taxon>
        <taxon>Lachnospiraceae</taxon>
        <taxon>Lacrimispora</taxon>
    </lineage>
</organism>
<dbReference type="InterPro" id="IPR023214">
    <property type="entry name" value="HAD_sf"/>
</dbReference>